<feature type="transmembrane region" description="Helical" evidence="1">
    <location>
        <begin position="53"/>
        <end position="73"/>
    </location>
</feature>
<dbReference type="EMBL" id="LNQE01001138">
    <property type="protein sequence ID" value="KUG20814.1"/>
    <property type="molecule type" value="Genomic_DNA"/>
</dbReference>
<evidence type="ECO:0000256" key="1">
    <source>
        <dbReference type="SAM" id="Phobius"/>
    </source>
</evidence>
<name>A0A0W8FJD2_9ZZZZ</name>
<keyword evidence="1" id="KW-0472">Membrane</keyword>
<reference evidence="2" key="1">
    <citation type="journal article" date="2015" name="Proc. Natl. Acad. Sci. U.S.A.">
        <title>Networks of energetic and metabolic interactions define dynamics in microbial communities.</title>
        <authorList>
            <person name="Embree M."/>
            <person name="Liu J.K."/>
            <person name="Al-Bassam M.M."/>
            <person name="Zengler K."/>
        </authorList>
    </citation>
    <scope>NUCLEOTIDE SEQUENCE</scope>
</reference>
<accession>A0A0W8FJD2</accession>
<dbReference type="AlphaFoldDB" id="A0A0W8FJD2"/>
<keyword evidence="1" id="KW-0812">Transmembrane</keyword>
<evidence type="ECO:0000313" key="2">
    <source>
        <dbReference type="EMBL" id="KUG20814.1"/>
    </source>
</evidence>
<sequence>MIEVKRSIAALLLIVLICGMVAVPAAADDASKEGIEGGADTEVNLRLVLVPEFPAIAVPVGLLIGLGYIVSVVRGRKEE</sequence>
<organism evidence="2">
    <name type="scientific">hydrocarbon metagenome</name>
    <dbReference type="NCBI Taxonomy" id="938273"/>
    <lineage>
        <taxon>unclassified sequences</taxon>
        <taxon>metagenomes</taxon>
        <taxon>ecological metagenomes</taxon>
    </lineage>
</organism>
<comment type="caution">
    <text evidence="2">The sequence shown here is derived from an EMBL/GenBank/DDBJ whole genome shotgun (WGS) entry which is preliminary data.</text>
</comment>
<keyword evidence="1" id="KW-1133">Transmembrane helix</keyword>
<gene>
    <name evidence="2" type="ORF">ASZ90_009435</name>
</gene>
<proteinExistence type="predicted"/>
<protein>
    <submittedName>
        <fullName evidence="2">Uncharacterized protein</fullName>
    </submittedName>
</protein>